<dbReference type="CDD" id="cd24158">
    <property type="entry name" value="NUDIX_ADPRase_Rv1700"/>
    <property type="match status" value="1"/>
</dbReference>
<dbReference type="OrthoDB" id="9806150at2"/>
<evidence type="ECO:0000313" key="5">
    <source>
        <dbReference type="Proteomes" id="UP000245711"/>
    </source>
</evidence>
<proteinExistence type="predicted"/>
<evidence type="ECO:0000256" key="1">
    <source>
        <dbReference type="ARBA" id="ARBA00022801"/>
    </source>
</evidence>
<dbReference type="GO" id="GO:0006753">
    <property type="term" value="P:nucleoside phosphate metabolic process"/>
    <property type="evidence" value="ECO:0007669"/>
    <property type="project" value="TreeGrafter"/>
</dbReference>
<organism evidence="4 5">
    <name type="scientific">Rhodococcus oxybenzonivorans</name>
    <dbReference type="NCBI Taxonomy" id="1990687"/>
    <lineage>
        <taxon>Bacteria</taxon>
        <taxon>Bacillati</taxon>
        <taxon>Actinomycetota</taxon>
        <taxon>Actinomycetes</taxon>
        <taxon>Mycobacteriales</taxon>
        <taxon>Nocardiaceae</taxon>
        <taxon>Rhodococcus</taxon>
    </lineage>
</organism>
<dbReference type="PROSITE" id="PS51462">
    <property type="entry name" value="NUDIX"/>
    <property type="match status" value="1"/>
</dbReference>
<dbReference type="InterPro" id="IPR015797">
    <property type="entry name" value="NUDIX_hydrolase-like_dom_sf"/>
</dbReference>
<dbReference type="AlphaFoldDB" id="A0A2S2BUY2"/>
<name>A0A2S2BUY2_9NOCA</name>
<dbReference type="GO" id="GO:0019693">
    <property type="term" value="P:ribose phosphate metabolic process"/>
    <property type="evidence" value="ECO:0007669"/>
    <property type="project" value="TreeGrafter"/>
</dbReference>
<evidence type="ECO:0000259" key="3">
    <source>
        <dbReference type="PROSITE" id="PS51462"/>
    </source>
</evidence>
<dbReference type="EMBL" id="CP021354">
    <property type="protein sequence ID" value="AWK72392.1"/>
    <property type="molecule type" value="Genomic_DNA"/>
</dbReference>
<dbReference type="KEGG" id="roz:CBI38_13205"/>
<keyword evidence="1" id="KW-0378">Hydrolase</keyword>
<dbReference type="InterPro" id="IPR000086">
    <property type="entry name" value="NUDIX_hydrolase_dom"/>
</dbReference>
<reference evidence="4 5" key="1">
    <citation type="submission" date="2017-05" db="EMBL/GenBank/DDBJ databases">
        <title>Isolation of Rhodococcus sp. S2-17 biodegrading of BP-3.</title>
        <authorList>
            <person name="Lee Y."/>
            <person name="Kim K.H."/>
            <person name="Chun B.H."/>
            <person name="Jung H.S."/>
            <person name="Jeon C.O."/>
        </authorList>
    </citation>
    <scope>NUCLEOTIDE SEQUENCE [LARGE SCALE GENOMIC DNA]</scope>
    <source>
        <strain evidence="4 5">S2-17</strain>
    </source>
</reference>
<dbReference type="PANTHER" id="PTHR11839">
    <property type="entry name" value="UDP/ADP-SUGAR PYROPHOSPHATASE"/>
    <property type="match status" value="1"/>
</dbReference>
<dbReference type="RefSeq" id="WP_109329449.1">
    <property type="nucleotide sequence ID" value="NZ_CP021354.1"/>
</dbReference>
<feature type="region of interest" description="Disordered" evidence="2">
    <location>
        <begin position="185"/>
        <end position="219"/>
    </location>
</feature>
<protein>
    <submittedName>
        <fullName evidence="4">ADP-ribose pyrophosphatase</fullName>
    </submittedName>
</protein>
<dbReference type="PANTHER" id="PTHR11839:SF31">
    <property type="entry name" value="ADP-RIBOSE PYROPHOSPHATASE"/>
    <property type="match status" value="1"/>
</dbReference>
<gene>
    <name evidence="4" type="ORF">CBI38_13205</name>
</gene>
<dbReference type="Pfam" id="PF00293">
    <property type="entry name" value="NUDIX"/>
    <property type="match status" value="1"/>
</dbReference>
<dbReference type="Gene3D" id="3.90.79.10">
    <property type="entry name" value="Nucleoside Triphosphate Pyrophosphohydrolase"/>
    <property type="match status" value="1"/>
</dbReference>
<accession>A0A2S2BUY2</accession>
<evidence type="ECO:0000313" key="4">
    <source>
        <dbReference type="EMBL" id="AWK72392.1"/>
    </source>
</evidence>
<dbReference type="Proteomes" id="UP000245711">
    <property type="component" value="Chromosome"/>
</dbReference>
<dbReference type="GO" id="GO:0005829">
    <property type="term" value="C:cytosol"/>
    <property type="evidence" value="ECO:0007669"/>
    <property type="project" value="TreeGrafter"/>
</dbReference>
<feature type="domain" description="Nudix hydrolase" evidence="3">
    <location>
        <begin position="44"/>
        <end position="175"/>
    </location>
</feature>
<sequence length="219" mass="24371">MTDTDRHEFDILDSRVVYSGAILALRLDEVAMPNGRTAEREVVEHHGAVAVVVLDDENRLVLIHQYRHPVGRRLWEIPAGLLDEPDEDPLEAAKRELAEETGLAAKQWAVLVDVAVSPGFTDESVRVFLAEDLYTVHRPEPEHEEADLEIERFPLDEAVAMVLRGEIVNATAVSGIMSLAAIKSRPDTPLRDRDAPWVDRPASFSERKRSRAGVEAAGE</sequence>
<feature type="compositionally biased region" description="Basic and acidic residues" evidence="2">
    <location>
        <begin position="185"/>
        <end position="197"/>
    </location>
</feature>
<keyword evidence="5" id="KW-1185">Reference proteome</keyword>
<dbReference type="SUPFAM" id="SSF55811">
    <property type="entry name" value="Nudix"/>
    <property type="match status" value="1"/>
</dbReference>
<dbReference type="GO" id="GO:0016787">
    <property type="term" value="F:hydrolase activity"/>
    <property type="evidence" value="ECO:0007669"/>
    <property type="project" value="UniProtKB-KW"/>
</dbReference>
<evidence type="ECO:0000256" key="2">
    <source>
        <dbReference type="SAM" id="MobiDB-lite"/>
    </source>
</evidence>